<sequence>MNQQFELKVKGASVGNSDRPQPSQLGFYRLYSPCLLCVETRDKNDEVGIGTAFHIGDGYLVTARHVIEGRRLTKLIPAREGKVSLDSVEVIYPSDPTVDLALLKTDFSLDYYMTHVKYWGRDDVRKVDHVEIGGHLDDWIDDGLVLMKVVAFGYPPIPTSPRPELVAVRGEVNAIIDPYVGSKHPLFVISPMARGGFSGGPVLTEDGWLLGVVTSSLLTNHAVPELGYGAALTVEPLWDLLVENRIFPASNAEMLFELRHGWGLEESDFPFDEDKLKQLRERYAKISEVD</sequence>
<protein>
    <submittedName>
        <fullName evidence="1">Serine protease</fullName>
    </submittedName>
</protein>
<dbReference type="KEGG" id="sfug:CNQ36_24270"/>
<gene>
    <name evidence="1" type="ORF">CNQ36_24270</name>
</gene>
<dbReference type="SUPFAM" id="SSF50494">
    <property type="entry name" value="Trypsin-like serine proteases"/>
    <property type="match status" value="1"/>
</dbReference>
<organism evidence="1 2">
    <name type="scientific">Streptomyces fungicidicus</name>
    <dbReference type="NCBI Taxonomy" id="68203"/>
    <lineage>
        <taxon>Bacteria</taxon>
        <taxon>Bacillati</taxon>
        <taxon>Actinomycetota</taxon>
        <taxon>Actinomycetes</taxon>
        <taxon>Kitasatosporales</taxon>
        <taxon>Streptomycetaceae</taxon>
        <taxon>Streptomyces</taxon>
    </lineage>
</organism>
<keyword evidence="2" id="KW-1185">Reference proteome</keyword>
<keyword evidence="1" id="KW-0645">Protease</keyword>
<reference evidence="1 2" key="1">
    <citation type="submission" date="2017-09" db="EMBL/GenBank/DDBJ databases">
        <authorList>
            <person name="Zhang H."/>
            <person name="Hu S."/>
            <person name="Xu J."/>
            <person name="He Z."/>
        </authorList>
    </citation>
    <scope>NUCLEOTIDE SEQUENCE [LARGE SCALE GENOMIC DNA]</scope>
    <source>
        <strain evidence="1 2">TXX3120</strain>
    </source>
</reference>
<evidence type="ECO:0000313" key="2">
    <source>
        <dbReference type="Proteomes" id="UP000282170"/>
    </source>
</evidence>
<dbReference type="Gene3D" id="2.40.10.10">
    <property type="entry name" value="Trypsin-like serine proteases"/>
    <property type="match status" value="2"/>
</dbReference>
<proteinExistence type="predicted"/>
<dbReference type="InterPro" id="IPR009003">
    <property type="entry name" value="Peptidase_S1_PA"/>
</dbReference>
<dbReference type="GO" id="GO:0006508">
    <property type="term" value="P:proteolysis"/>
    <property type="evidence" value="ECO:0007669"/>
    <property type="project" value="UniProtKB-KW"/>
</dbReference>
<keyword evidence="1" id="KW-0378">Hydrolase</keyword>
<accession>A0A494V4W3</accession>
<dbReference type="GO" id="GO:0008233">
    <property type="term" value="F:peptidase activity"/>
    <property type="evidence" value="ECO:0007669"/>
    <property type="project" value="UniProtKB-KW"/>
</dbReference>
<dbReference type="Proteomes" id="UP000282170">
    <property type="component" value="Chromosome"/>
</dbReference>
<dbReference type="InterPro" id="IPR043504">
    <property type="entry name" value="Peptidase_S1_PA_chymotrypsin"/>
</dbReference>
<name>A0A494V4W3_9ACTN</name>
<evidence type="ECO:0000313" key="1">
    <source>
        <dbReference type="EMBL" id="AYL38241.1"/>
    </source>
</evidence>
<dbReference type="AlphaFoldDB" id="A0A494V4W3"/>
<dbReference type="Pfam" id="PF13365">
    <property type="entry name" value="Trypsin_2"/>
    <property type="match status" value="1"/>
</dbReference>
<dbReference type="EMBL" id="CP023407">
    <property type="protein sequence ID" value="AYL38241.1"/>
    <property type="molecule type" value="Genomic_DNA"/>
</dbReference>